<evidence type="ECO:0000259" key="6">
    <source>
        <dbReference type="Pfam" id="PF01029"/>
    </source>
</evidence>
<evidence type="ECO:0000313" key="7">
    <source>
        <dbReference type="EMBL" id="HIZ15126.1"/>
    </source>
</evidence>
<protein>
    <submittedName>
        <fullName evidence="7">Transcription antitermination factor NusB</fullName>
    </submittedName>
</protein>
<keyword evidence="4" id="KW-0805">Transcription regulation</keyword>
<evidence type="ECO:0000256" key="4">
    <source>
        <dbReference type="ARBA" id="ARBA00023015"/>
    </source>
</evidence>
<dbReference type="GO" id="GO:0003723">
    <property type="term" value="F:RNA binding"/>
    <property type="evidence" value="ECO:0007669"/>
    <property type="project" value="UniProtKB-KW"/>
</dbReference>
<name>A0A9D2DDM3_9BACT</name>
<evidence type="ECO:0000256" key="2">
    <source>
        <dbReference type="ARBA" id="ARBA00022814"/>
    </source>
</evidence>
<dbReference type="Proteomes" id="UP000824014">
    <property type="component" value="Unassembled WGS sequence"/>
</dbReference>
<accession>A0A9D2DDM3</accession>
<dbReference type="InterPro" id="IPR035926">
    <property type="entry name" value="NusB-like_sf"/>
</dbReference>
<evidence type="ECO:0000313" key="8">
    <source>
        <dbReference type="Proteomes" id="UP000824014"/>
    </source>
</evidence>
<dbReference type="PANTHER" id="PTHR11078:SF3">
    <property type="entry name" value="ANTITERMINATION NUSB DOMAIN-CONTAINING PROTEIN"/>
    <property type="match status" value="1"/>
</dbReference>
<dbReference type="InterPro" id="IPR011605">
    <property type="entry name" value="NusB_fam"/>
</dbReference>
<dbReference type="GO" id="GO:0031564">
    <property type="term" value="P:transcription antitermination"/>
    <property type="evidence" value="ECO:0007669"/>
    <property type="project" value="UniProtKB-KW"/>
</dbReference>
<evidence type="ECO:0000256" key="5">
    <source>
        <dbReference type="ARBA" id="ARBA00023163"/>
    </source>
</evidence>
<evidence type="ECO:0000256" key="3">
    <source>
        <dbReference type="ARBA" id="ARBA00022884"/>
    </source>
</evidence>
<reference evidence="7" key="2">
    <citation type="submission" date="2021-04" db="EMBL/GenBank/DDBJ databases">
        <authorList>
            <person name="Gilroy R."/>
        </authorList>
    </citation>
    <scope>NUCLEOTIDE SEQUENCE</scope>
    <source>
        <strain evidence="7">ChiHjej11B10-19426</strain>
    </source>
</reference>
<keyword evidence="5" id="KW-0804">Transcription</keyword>
<comment type="caution">
    <text evidence="7">The sequence shown here is derived from an EMBL/GenBank/DDBJ whole genome shotgun (WGS) entry which is preliminary data.</text>
</comment>
<organism evidence="7 8">
    <name type="scientific">Candidatus Tidjanibacter faecipullorum</name>
    <dbReference type="NCBI Taxonomy" id="2838766"/>
    <lineage>
        <taxon>Bacteria</taxon>
        <taxon>Pseudomonadati</taxon>
        <taxon>Bacteroidota</taxon>
        <taxon>Bacteroidia</taxon>
        <taxon>Bacteroidales</taxon>
        <taxon>Rikenellaceae</taxon>
        <taxon>Tidjanibacter</taxon>
    </lineage>
</organism>
<feature type="domain" description="NusB/RsmB/TIM44" evidence="6">
    <location>
        <begin position="194"/>
        <end position="295"/>
    </location>
</feature>
<dbReference type="Gene3D" id="1.10.940.10">
    <property type="entry name" value="NusB-like"/>
    <property type="match status" value="1"/>
</dbReference>
<sequence length="313" mass="36389">MFSRRFLRIKVIKALYAHFKSESDSLVASEKNLISSIDKAYDLYFQMLRLIVDVRNYAAERIELARNKKLPTYADLHPNMRFVENAVIAQIETSEGLNAKLGKQGLGWSQYPELIKHLYGLMIESEYYKRYMTAPANSYNADRTLVEDFYIETAQNNDMLETVVEEQSIQWCDDINFALIMVVRTLEGCRPEEEELPLRREYKSEDDLNFTKELFRKTVVHFSEYQEYIEKFITNWDVERIAFLDNVILACAIAELTGFESIPVKVTMDEYIELAKYYSTPGSSLFINGVLDKIVEALRAEGRIHKSGRGLLE</sequence>
<comment type="similarity">
    <text evidence="1">Belongs to the NusB family.</text>
</comment>
<gene>
    <name evidence="7" type="primary">nusB</name>
    <name evidence="7" type="ORF">H9816_04380</name>
</gene>
<dbReference type="InterPro" id="IPR006027">
    <property type="entry name" value="NusB_RsmB_TIM44"/>
</dbReference>
<dbReference type="AlphaFoldDB" id="A0A9D2DDM3"/>
<dbReference type="PANTHER" id="PTHR11078">
    <property type="entry name" value="N UTILIZATION SUBSTANCE PROTEIN B-RELATED"/>
    <property type="match status" value="1"/>
</dbReference>
<reference evidence="7" key="1">
    <citation type="journal article" date="2021" name="PeerJ">
        <title>Extensive microbial diversity within the chicken gut microbiome revealed by metagenomics and culture.</title>
        <authorList>
            <person name="Gilroy R."/>
            <person name="Ravi A."/>
            <person name="Getino M."/>
            <person name="Pursley I."/>
            <person name="Horton D.L."/>
            <person name="Alikhan N.F."/>
            <person name="Baker D."/>
            <person name="Gharbi K."/>
            <person name="Hall N."/>
            <person name="Watson M."/>
            <person name="Adriaenssens E.M."/>
            <person name="Foster-Nyarko E."/>
            <person name="Jarju S."/>
            <person name="Secka A."/>
            <person name="Antonio M."/>
            <person name="Oren A."/>
            <person name="Chaudhuri R.R."/>
            <person name="La Ragione R."/>
            <person name="Hildebrand F."/>
            <person name="Pallen M.J."/>
        </authorList>
    </citation>
    <scope>NUCLEOTIDE SEQUENCE</scope>
    <source>
        <strain evidence="7">ChiHjej11B10-19426</strain>
    </source>
</reference>
<dbReference type="GO" id="GO:0005829">
    <property type="term" value="C:cytosol"/>
    <property type="evidence" value="ECO:0007669"/>
    <property type="project" value="TreeGrafter"/>
</dbReference>
<proteinExistence type="inferred from homology"/>
<dbReference type="GO" id="GO:0006353">
    <property type="term" value="P:DNA-templated transcription termination"/>
    <property type="evidence" value="ECO:0007669"/>
    <property type="project" value="InterPro"/>
</dbReference>
<keyword evidence="2" id="KW-0889">Transcription antitermination</keyword>
<dbReference type="NCBIfam" id="TIGR01951">
    <property type="entry name" value="nusB"/>
    <property type="match status" value="1"/>
</dbReference>
<dbReference type="Pfam" id="PF01029">
    <property type="entry name" value="NusB"/>
    <property type="match status" value="1"/>
</dbReference>
<dbReference type="EMBL" id="DXCC01000014">
    <property type="protein sequence ID" value="HIZ15126.1"/>
    <property type="molecule type" value="Genomic_DNA"/>
</dbReference>
<dbReference type="SUPFAM" id="SSF48013">
    <property type="entry name" value="NusB-like"/>
    <property type="match status" value="1"/>
</dbReference>
<evidence type="ECO:0000256" key="1">
    <source>
        <dbReference type="ARBA" id="ARBA00005952"/>
    </source>
</evidence>
<keyword evidence="3" id="KW-0694">RNA-binding</keyword>